<keyword evidence="3" id="KW-1185">Reference proteome</keyword>
<feature type="region of interest" description="Disordered" evidence="1">
    <location>
        <begin position="54"/>
        <end position="85"/>
    </location>
</feature>
<feature type="compositionally biased region" description="Low complexity" evidence="1">
    <location>
        <begin position="57"/>
        <end position="69"/>
    </location>
</feature>
<reference evidence="2 3" key="1">
    <citation type="submission" date="2019-05" db="EMBL/GenBank/DDBJ databases">
        <title>Another draft genome of Portunus trituberculatus and its Hox gene families provides insights of decapod evolution.</title>
        <authorList>
            <person name="Jeong J.-H."/>
            <person name="Song I."/>
            <person name="Kim S."/>
            <person name="Choi T."/>
            <person name="Kim D."/>
            <person name="Ryu S."/>
            <person name="Kim W."/>
        </authorList>
    </citation>
    <scope>NUCLEOTIDE SEQUENCE [LARGE SCALE GENOMIC DNA]</scope>
    <source>
        <tissue evidence="2">Muscle</tissue>
    </source>
</reference>
<organism evidence="2 3">
    <name type="scientific">Portunus trituberculatus</name>
    <name type="common">Swimming crab</name>
    <name type="synonym">Neptunus trituberculatus</name>
    <dbReference type="NCBI Taxonomy" id="210409"/>
    <lineage>
        <taxon>Eukaryota</taxon>
        <taxon>Metazoa</taxon>
        <taxon>Ecdysozoa</taxon>
        <taxon>Arthropoda</taxon>
        <taxon>Crustacea</taxon>
        <taxon>Multicrustacea</taxon>
        <taxon>Malacostraca</taxon>
        <taxon>Eumalacostraca</taxon>
        <taxon>Eucarida</taxon>
        <taxon>Decapoda</taxon>
        <taxon>Pleocyemata</taxon>
        <taxon>Brachyura</taxon>
        <taxon>Eubrachyura</taxon>
        <taxon>Portunoidea</taxon>
        <taxon>Portunidae</taxon>
        <taxon>Portuninae</taxon>
        <taxon>Portunus</taxon>
    </lineage>
</organism>
<feature type="compositionally biased region" description="Polar residues" evidence="1">
    <location>
        <begin position="16"/>
        <end position="30"/>
    </location>
</feature>
<accession>A0A5B7HBE0</accession>
<comment type="caution">
    <text evidence="2">The sequence shown here is derived from an EMBL/GenBank/DDBJ whole genome shotgun (WGS) entry which is preliminary data.</text>
</comment>
<dbReference type="AlphaFoldDB" id="A0A5B7HBE0"/>
<evidence type="ECO:0000256" key="1">
    <source>
        <dbReference type="SAM" id="MobiDB-lite"/>
    </source>
</evidence>
<gene>
    <name evidence="2" type="ORF">E2C01_061335</name>
</gene>
<dbReference type="EMBL" id="VSRR010025839">
    <property type="protein sequence ID" value="MPC67169.1"/>
    <property type="molecule type" value="Genomic_DNA"/>
</dbReference>
<dbReference type="OrthoDB" id="5973539at2759"/>
<name>A0A5B7HBE0_PORTR</name>
<proteinExistence type="predicted"/>
<feature type="region of interest" description="Disordered" evidence="1">
    <location>
        <begin position="1"/>
        <end position="35"/>
    </location>
</feature>
<dbReference type="Proteomes" id="UP000324222">
    <property type="component" value="Unassembled WGS sequence"/>
</dbReference>
<evidence type="ECO:0000313" key="3">
    <source>
        <dbReference type="Proteomes" id="UP000324222"/>
    </source>
</evidence>
<sequence>MYGIRLNPEGQHVKRGTTTSARDSQSQAGSRQYLGSKRVTENYQYASFTEYNNNEVLSGSSNSSSSLLSERMLPDGGGMLSRSTYSRSTMLSDTRIAHSAIIGSSTMRKETASSSAFSSTVGSRRIMGHTHCSGSTRIPDVYLEAAEGGAECQSVRLQEEEAEFCIGKSAQPSRISFKCFLAAFETDSGGTCCPGSLCALRGSGGSLGMLLAV</sequence>
<evidence type="ECO:0000313" key="2">
    <source>
        <dbReference type="EMBL" id="MPC67169.1"/>
    </source>
</evidence>
<protein>
    <submittedName>
        <fullName evidence="2">Uncharacterized protein</fullName>
    </submittedName>
</protein>